<evidence type="ECO:0000313" key="2">
    <source>
        <dbReference type="Proteomes" id="UP000225433"/>
    </source>
</evidence>
<dbReference type="AlphaFoldDB" id="A0A2G0Q6I5"/>
<reference evidence="1 2" key="1">
    <citation type="journal article" date="2017" name="Nat. Microbiol.">
        <title>Natural product diversity associated with the nematode symbionts Photorhabdus and Xenorhabdus.</title>
        <authorList>
            <person name="Tobias N.J."/>
            <person name="Wolff H."/>
            <person name="Djahanschiri B."/>
            <person name="Grundmann F."/>
            <person name="Kronenwerth M."/>
            <person name="Shi Y.M."/>
            <person name="Simonyi S."/>
            <person name="Grun P."/>
            <person name="Shapiro-Ilan D."/>
            <person name="Pidot S.J."/>
            <person name="Stinear T.P."/>
            <person name="Ebersberger I."/>
            <person name="Bode H.B."/>
        </authorList>
    </citation>
    <scope>NUCLEOTIDE SEQUENCE [LARGE SCALE GENOMIC DNA]</scope>
    <source>
        <strain evidence="1 2">DSM 17903</strain>
    </source>
</reference>
<accession>A0A2G0Q6I5</accession>
<dbReference type="RefSeq" id="WP_157104586.1">
    <property type="nucleotide sequence ID" value="NZ_CAWNQJ010000068.1"/>
</dbReference>
<proteinExistence type="predicted"/>
<dbReference type="Proteomes" id="UP000225433">
    <property type="component" value="Unassembled WGS sequence"/>
</dbReference>
<sequence>MQEFQLVGYAEGLIGKSIVLAESIDDLFEKYTELSSIREKITIKDNKVMACKHCND</sequence>
<gene>
    <name evidence="1" type="ORF">Xhom_02797</name>
</gene>
<dbReference type="EMBL" id="NJAI01000004">
    <property type="protein sequence ID" value="PHM54840.1"/>
    <property type="molecule type" value="Genomic_DNA"/>
</dbReference>
<evidence type="ECO:0000313" key="1">
    <source>
        <dbReference type="EMBL" id="PHM54840.1"/>
    </source>
</evidence>
<protein>
    <submittedName>
        <fullName evidence="1">Uncharacterized protein</fullName>
    </submittedName>
</protein>
<organism evidence="1 2">
    <name type="scientific">Xenorhabdus hominickii</name>
    <dbReference type="NCBI Taxonomy" id="351679"/>
    <lineage>
        <taxon>Bacteria</taxon>
        <taxon>Pseudomonadati</taxon>
        <taxon>Pseudomonadota</taxon>
        <taxon>Gammaproteobacteria</taxon>
        <taxon>Enterobacterales</taxon>
        <taxon>Morganellaceae</taxon>
        <taxon>Xenorhabdus</taxon>
    </lineage>
</organism>
<comment type="caution">
    <text evidence="1">The sequence shown here is derived from an EMBL/GenBank/DDBJ whole genome shotgun (WGS) entry which is preliminary data.</text>
</comment>
<name>A0A2G0Q6I5_XENHO</name>